<name>B6ARV5_9BACT</name>
<proteinExistence type="predicted"/>
<organism evidence="1">
    <name type="scientific">Leptospirillum sp. Group II '5-way CG'</name>
    <dbReference type="NCBI Taxonomy" id="419541"/>
    <lineage>
        <taxon>Bacteria</taxon>
        <taxon>Pseudomonadati</taxon>
        <taxon>Nitrospirota</taxon>
        <taxon>Nitrospiria</taxon>
        <taxon>Nitrospirales</taxon>
        <taxon>Nitrospiraceae</taxon>
        <taxon>Leptospirillum</taxon>
    </lineage>
</organism>
<accession>B6ARV5</accession>
<gene>
    <name evidence="1" type="ORF">CGL2_11284021</name>
</gene>
<reference evidence="1" key="2">
    <citation type="journal article" date="2008" name="PLoS Biol.">
        <title>Population genomic analysis of strain variation in Leptospirillum group II bacteria involved in acid mine drainage formation.</title>
        <authorList>
            <person name="Simmons S.L."/>
            <person name="Dibartolo G."/>
            <person name="Denef V.J."/>
            <person name="Goltsman D.S."/>
            <person name="Thelen M.P."/>
            <person name="Banfield J.F."/>
        </authorList>
    </citation>
    <scope>NUCLEOTIDE SEQUENCE [LARGE SCALE GENOMIC DNA]</scope>
</reference>
<dbReference type="AlphaFoldDB" id="B6ARV5"/>
<evidence type="ECO:0000313" key="1">
    <source>
        <dbReference type="EMBL" id="EDZ38201.1"/>
    </source>
</evidence>
<dbReference type="EMBL" id="DS995262">
    <property type="protein sequence ID" value="EDZ38201.1"/>
    <property type="molecule type" value="Genomic_DNA"/>
</dbReference>
<protein>
    <submittedName>
        <fullName evidence="1">Uncharacterized protein</fullName>
    </submittedName>
</protein>
<sequence length="66" mass="7725">MAVSPVCSARNKTDEQSNRFVDIQSKKEPKGISDHFLLTGMAPDFLKKYICHFEGKQRRRGYFRIF</sequence>
<reference evidence="1" key="1">
    <citation type="journal article" date="2004" name="Nature">
        <title>Community structure and metabolism through reconstruction of microbial genomes from the environment.</title>
        <authorList>
            <person name="Tyson G.W."/>
            <person name="Chapman J."/>
            <person name="Hugenholtz P."/>
            <person name="Allen E.E."/>
            <person name="Ram R.J."/>
            <person name="Richardson P.M."/>
            <person name="Solovyev V.V."/>
            <person name="Rubin E.M."/>
            <person name="Rokhsar D.S."/>
            <person name="Banfield J.F."/>
        </authorList>
    </citation>
    <scope>NUCLEOTIDE SEQUENCE [LARGE SCALE GENOMIC DNA]</scope>
</reference>